<dbReference type="SMART" id="SM00256">
    <property type="entry name" value="FBOX"/>
    <property type="match status" value="1"/>
</dbReference>
<gene>
    <name evidence="3" type="ORF">VNO80_19926</name>
</gene>
<evidence type="ECO:0000313" key="3">
    <source>
        <dbReference type="EMBL" id="KAK7354462.1"/>
    </source>
</evidence>
<dbReference type="CDD" id="cd22160">
    <property type="entry name" value="F-box_AtFBL13-like"/>
    <property type="match status" value="1"/>
</dbReference>
<dbReference type="InterPro" id="IPR053197">
    <property type="entry name" value="F-box_SCFL_complex_component"/>
</dbReference>
<dbReference type="AlphaFoldDB" id="A0AAN9MHC7"/>
<comment type="caution">
    <text evidence="3">The sequence shown here is derived from an EMBL/GenBank/DDBJ whole genome shotgun (WGS) entry which is preliminary data.</text>
</comment>
<protein>
    <recommendedName>
        <fullName evidence="2">F-box domain-containing protein</fullName>
    </recommendedName>
</protein>
<proteinExistence type="predicted"/>
<feature type="region of interest" description="Disordered" evidence="1">
    <location>
        <begin position="1"/>
        <end position="22"/>
    </location>
</feature>
<dbReference type="Pfam" id="PF00646">
    <property type="entry name" value="F-box"/>
    <property type="match status" value="1"/>
</dbReference>
<dbReference type="InterPro" id="IPR036047">
    <property type="entry name" value="F-box-like_dom_sf"/>
</dbReference>
<dbReference type="Proteomes" id="UP001374584">
    <property type="component" value="Unassembled WGS sequence"/>
</dbReference>
<evidence type="ECO:0000313" key="4">
    <source>
        <dbReference type="Proteomes" id="UP001374584"/>
    </source>
</evidence>
<dbReference type="InterPro" id="IPR055411">
    <property type="entry name" value="LRR_FXL15/At3g58940/PEG3-like"/>
</dbReference>
<dbReference type="SUPFAM" id="SSF81383">
    <property type="entry name" value="F-box domain"/>
    <property type="match status" value="1"/>
</dbReference>
<dbReference type="Gene3D" id="1.20.1280.50">
    <property type="match status" value="1"/>
</dbReference>
<dbReference type="EMBL" id="JAYMYR010000007">
    <property type="protein sequence ID" value="KAK7354462.1"/>
    <property type="molecule type" value="Genomic_DNA"/>
</dbReference>
<dbReference type="InterPro" id="IPR001810">
    <property type="entry name" value="F-box_dom"/>
</dbReference>
<dbReference type="InterPro" id="IPR032675">
    <property type="entry name" value="LRR_dom_sf"/>
</dbReference>
<dbReference type="PANTHER" id="PTHR34223:SF51">
    <property type="entry name" value="OS06G0556300 PROTEIN"/>
    <property type="match status" value="1"/>
</dbReference>
<keyword evidence="4" id="KW-1185">Reference proteome</keyword>
<dbReference type="SUPFAM" id="SSF52047">
    <property type="entry name" value="RNI-like"/>
    <property type="match status" value="1"/>
</dbReference>
<dbReference type="InterPro" id="IPR053781">
    <property type="entry name" value="F-box_AtFBL13-like"/>
</dbReference>
<evidence type="ECO:0000256" key="1">
    <source>
        <dbReference type="SAM" id="MobiDB-lite"/>
    </source>
</evidence>
<sequence>MGKLRMEKKRRRKSDGRDEEDRLSDLPDGVLLHIMEFLPTRQAVQSSVLSKRWKNIWKSLTTLSFRFFNGICKYNRYVSHVLSNRDHSVSLHNLYLSVFISTAPKLLNDAIKYAALHHLQKLKLSIDYKFKEIPNSFVPLIFNCKCLTFLDLFISSSRSSLILPPSLLLPSLETLHLSNVTFTSRDNECVEPFSTCTSLTTLVLRHSMHHQSAQTLCISSPSLRTLKLENMVHSHTSIPKIVLSVPNLSSFTLENSHISMCYELSCTCHLPFLKEVKINNRAWVHSSVIINWLGLFSNVRTLTLSSHTLYMLLKDLYLGRMDIQPPYFARLESFKIEMGLNSNMMSEDEVNKVLEYLVQNCESTTIDVIEY</sequence>
<dbReference type="PROSITE" id="PS50181">
    <property type="entry name" value="FBOX"/>
    <property type="match status" value="1"/>
</dbReference>
<organism evidence="3 4">
    <name type="scientific">Phaseolus coccineus</name>
    <name type="common">Scarlet runner bean</name>
    <name type="synonym">Phaseolus multiflorus</name>
    <dbReference type="NCBI Taxonomy" id="3886"/>
    <lineage>
        <taxon>Eukaryota</taxon>
        <taxon>Viridiplantae</taxon>
        <taxon>Streptophyta</taxon>
        <taxon>Embryophyta</taxon>
        <taxon>Tracheophyta</taxon>
        <taxon>Spermatophyta</taxon>
        <taxon>Magnoliopsida</taxon>
        <taxon>eudicotyledons</taxon>
        <taxon>Gunneridae</taxon>
        <taxon>Pentapetalae</taxon>
        <taxon>rosids</taxon>
        <taxon>fabids</taxon>
        <taxon>Fabales</taxon>
        <taxon>Fabaceae</taxon>
        <taxon>Papilionoideae</taxon>
        <taxon>50 kb inversion clade</taxon>
        <taxon>NPAAA clade</taxon>
        <taxon>indigoferoid/millettioid clade</taxon>
        <taxon>Phaseoleae</taxon>
        <taxon>Phaseolus</taxon>
    </lineage>
</organism>
<dbReference type="Gene3D" id="3.80.10.10">
    <property type="entry name" value="Ribonuclease Inhibitor"/>
    <property type="match status" value="1"/>
</dbReference>
<reference evidence="3 4" key="1">
    <citation type="submission" date="2024-01" db="EMBL/GenBank/DDBJ databases">
        <title>The genomes of 5 underutilized Papilionoideae crops provide insights into root nodulation and disease resistanc.</title>
        <authorList>
            <person name="Jiang F."/>
        </authorList>
    </citation>
    <scope>NUCLEOTIDE SEQUENCE [LARGE SCALE GENOMIC DNA]</scope>
    <source>
        <strain evidence="3">JINMINGXINNONG_FW02</strain>
        <tissue evidence="3">Leaves</tissue>
    </source>
</reference>
<feature type="compositionally biased region" description="Basic residues" evidence="1">
    <location>
        <begin position="1"/>
        <end position="14"/>
    </location>
</feature>
<accession>A0AAN9MHC7</accession>
<feature type="domain" description="F-box" evidence="2">
    <location>
        <begin position="20"/>
        <end position="68"/>
    </location>
</feature>
<dbReference type="PANTHER" id="PTHR34223">
    <property type="entry name" value="OS11G0201299 PROTEIN"/>
    <property type="match status" value="1"/>
</dbReference>
<dbReference type="Pfam" id="PF24758">
    <property type="entry name" value="LRR_At5g56370"/>
    <property type="match status" value="1"/>
</dbReference>
<evidence type="ECO:0000259" key="2">
    <source>
        <dbReference type="PROSITE" id="PS50181"/>
    </source>
</evidence>
<name>A0AAN9MHC7_PHACN</name>